<dbReference type="GO" id="GO:0030435">
    <property type="term" value="P:sporulation resulting in formation of a cellular spore"/>
    <property type="evidence" value="ECO:0007669"/>
    <property type="project" value="InterPro"/>
</dbReference>
<accession>A0A7X1NWP1</accession>
<dbReference type="Proteomes" id="UP000484842">
    <property type="component" value="Unassembled WGS sequence"/>
</dbReference>
<dbReference type="RefSeq" id="WP_152871094.1">
    <property type="nucleotide sequence ID" value="NZ_WBSL01000003.1"/>
</dbReference>
<evidence type="ECO:0000256" key="1">
    <source>
        <dbReference type="SAM" id="SignalP"/>
    </source>
</evidence>
<dbReference type="PANTHER" id="PTHR30032">
    <property type="entry name" value="N-ACETYLMURAMOYL-L-ALANINE AMIDASE-RELATED"/>
    <property type="match status" value="1"/>
</dbReference>
<dbReference type="InterPro" id="IPR013693">
    <property type="entry name" value="SpoIID/LytB_N"/>
</dbReference>
<feature type="signal peptide" evidence="1">
    <location>
        <begin position="1"/>
        <end position="18"/>
    </location>
</feature>
<feature type="chain" id="PRO_5030943369" evidence="1">
    <location>
        <begin position="19"/>
        <end position="390"/>
    </location>
</feature>
<proteinExistence type="predicted"/>
<dbReference type="GO" id="GO:0030288">
    <property type="term" value="C:outer membrane-bounded periplasmic space"/>
    <property type="evidence" value="ECO:0007669"/>
    <property type="project" value="TreeGrafter"/>
</dbReference>
<reference evidence="3 4" key="1">
    <citation type="submission" date="2019-10" db="EMBL/GenBank/DDBJ databases">
        <title>Deinococcus sp. isolated from soil.</title>
        <authorList>
            <person name="Li Y."/>
            <person name="Wang J."/>
        </authorList>
    </citation>
    <scope>NUCLEOTIDE SEQUENCE [LARGE SCALE GENOMIC DNA]</scope>
    <source>
        <strain evidence="3 4">SDU3-2</strain>
    </source>
</reference>
<dbReference type="Pfam" id="PF08486">
    <property type="entry name" value="SpoIID"/>
    <property type="match status" value="1"/>
</dbReference>
<evidence type="ECO:0000259" key="2">
    <source>
        <dbReference type="Pfam" id="PF08486"/>
    </source>
</evidence>
<feature type="domain" description="Sporulation stage II protein D amidase enhancer LytB N-terminal" evidence="2">
    <location>
        <begin position="109"/>
        <end position="196"/>
    </location>
</feature>
<keyword evidence="4" id="KW-1185">Reference proteome</keyword>
<name>A0A7X1NWP1_9DEIO</name>
<evidence type="ECO:0000313" key="3">
    <source>
        <dbReference type="EMBL" id="MPY66749.1"/>
    </source>
</evidence>
<comment type="caution">
    <text evidence="3">The sequence shown here is derived from an EMBL/GenBank/DDBJ whole genome shotgun (WGS) entry which is preliminary data.</text>
</comment>
<gene>
    <name evidence="3" type="ORF">F8S09_08600</name>
</gene>
<dbReference type="NCBIfam" id="TIGR02669">
    <property type="entry name" value="SpoIID_LytB"/>
    <property type="match status" value="1"/>
</dbReference>
<dbReference type="EMBL" id="WBSL01000003">
    <property type="protein sequence ID" value="MPY66749.1"/>
    <property type="molecule type" value="Genomic_DNA"/>
</dbReference>
<dbReference type="AlphaFoldDB" id="A0A7X1NWP1"/>
<evidence type="ECO:0000313" key="4">
    <source>
        <dbReference type="Proteomes" id="UP000484842"/>
    </source>
</evidence>
<protein>
    <submittedName>
        <fullName evidence="3">SpoIID/LytB domain-containing protein</fullName>
    </submittedName>
</protein>
<dbReference type="InterPro" id="IPR051922">
    <property type="entry name" value="Bact_Sporulation_Assoc"/>
</dbReference>
<sequence length="390" mass="39468">MRVLTFLMVLVAPCAAGALDVRVLVASGPQLTVRLPPPPGPGLTTPLAGPPAPAAPSVPWTVGNRGGKLTLGGQDAGSDVLYVPPSPGSLVEIAGKTYRGGVLLRAVSGGVQGINVVDVEDYLRGVVPAEMPASWPAAALAAQAVIARTYVSARINPALPYDTCATESCQVYRGVPAEKVGTDTAIQATAGQVLAYGDKPAQTYFSSDSGGHTASSEEVWGRGIPYLVAQPDPHSAGGPRAAWRVEASAAKVQAAAERFRVRVGTVRSVGVTLTSASGRVLEVTLTGTSGSGRLSGLQAGDFVRALGAHSTRVRLGGSVGPGQPLVLEGSGAGHGVGLSQYGALGLARANADHRRILSFYYPGTTLEVLADAPGGRGRPVLAAAGVGHAE</sequence>
<dbReference type="PANTHER" id="PTHR30032:SF4">
    <property type="entry name" value="AMIDASE ENHANCER"/>
    <property type="match status" value="1"/>
</dbReference>
<organism evidence="3 4">
    <name type="scientific">Deinococcus terrestris</name>
    <dbReference type="NCBI Taxonomy" id="2651870"/>
    <lineage>
        <taxon>Bacteria</taxon>
        <taxon>Thermotogati</taxon>
        <taxon>Deinococcota</taxon>
        <taxon>Deinococci</taxon>
        <taxon>Deinococcales</taxon>
        <taxon>Deinococcaceae</taxon>
        <taxon>Deinococcus</taxon>
    </lineage>
</organism>
<keyword evidence="1" id="KW-0732">Signal</keyword>
<dbReference type="InterPro" id="IPR013486">
    <property type="entry name" value="SpoIID/LytB"/>
</dbReference>